<dbReference type="STRING" id="266748.HY04_12840"/>
<dbReference type="Proteomes" id="UP000270036">
    <property type="component" value="Chromosome"/>
</dbReference>
<protein>
    <submittedName>
        <fullName evidence="1 2">Lycopene cyclase</fullName>
    </submittedName>
</protein>
<dbReference type="KEGG" id="cant:NCTC13489_01010"/>
<accession>A0A3S4UXQ7</accession>
<reference evidence="2 4" key="2">
    <citation type="submission" date="2018-12" db="EMBL/GenBank/DDBJ databases">
        <authorList>
            <consortium name="Pathogen Informatics"/>
        </authorList>
    </citation>
    <scope>NUCLEOTIDE SEQUENCE [LARGE SCALE GENOMIC DNA]</scope>
    <source>
        <strain evidence="2 4">NCTC13489</strain>
    </source>
</reference>
<name>A0A3S4UXQ7_9FLAO</name>
<dbReference type="EMBL" id="JPEP01000002">
    <property type="protein sequence ID" value="KEY19292.1"/>
    <property type="molecule type" value="Genomic_DNA"/>
</dbReference>
<reference evidence="1 3" key="1">
    <citation type="submission" date="2014-07" db="EMBL/GenBank/DDBJ databases">
        <authorList>
            <person name="Pisani N.G."/>
            <person name="Newman J.D."/>
        </authorList>
    </citation>
    <scope>NUCLEOTIDE SEQUENCE [LARGE SCALE GENOMIC DNA]</scope>
    <source>
        <strain evidence="1 3">LMG 24720</strain>
    </source>
</reference>
<sequence>MKNNDLKYDYIIAGAGCAGLSLLYRLLVDPVLQSKKILVIDRVQKNENDRTWCFWEEGKGLFESVVMHEWKSLIFKNENFTRQFELEKYRYKMIQGKDFYDFVLSYATGYENVTFKNENIKGITADQTEATVETEEHIYQSEYLFNSTSLFNPKITEENSLLQHFTGWVIKTKEDTFDSKVGTLMDFTLDQKHGATFMYVLPTSSTEALVEYTLFSKSVLPKEDYQTALTHYINNNLQISDYEITHTEFGIIPMSLAKFERNSDAFNRIINIGTAGGYTKASSGYTFQFVQKNTAQIVSNLRAEINPSPQKTFNDKRYEWYDRTLLEVLLSDKMEGKEIFAMMFSKRSPERILKFLANESSLIDDLKIVSVLPIKHFLTAGLKQLK</sequence>
<organism evidence="2 4">
    <name type="scientific">Kaistella antarctica</name>
    <dbReference type="NCBI Taxonomy" id="266748"/>
    <lineage>
        <taxon>Bacteria</taxon>
        <taxon>Pseudomonadati</taxon>
        <taxon>Bacteroidota</taxon>
        <taxon>Flavobacteriia</taxon>
        <taxon>Flavobacteriales</taxon>
        <taxon>Weeksellaceae</taxon>
        <taxon>Chryseobacterium group</taxon>
        <taxon>Kaistella</taxon>
    </lineage>
</organism>
<dbReference type="InterPro" id="IPR036188">
    <property type="entry name" value="FAD/NAD-bd_sf"/>
</dbReference>
<dbReference type="AlphaFoldDB" id="A0A3S4UXQ7"/>
<dbReference type="Proteomes" id="UP000028349">
    <property type="component" value="Unassembled WGS sequence"/>
</dbReference>
<dbReference type="EMBL" id="LR134441">
    <property type="protein sequence ID" value="VEH98527.1"/>
    <property type="molecule type" value="Genomic_DNA"/>
</dbReference>
<dbReference type="RefSeq" id="WP_034720298.1">
    <property type="nucleotide sequence ID" value="NZ_FOIX01000003.1"/>
</dbReference>
<keyword evidence="3" id="KW-1185">Reference proteome</keyword>
<evidence type="ECO:0000313" key="4">
    <source>
        <dbReference type="Proteomes" id="UP000270036"/>
    </source>
</evidence>
<gene>
    <name evidence="1" type="ORF">HY04_12840</name>
    <name evidence="2" type="ORF">NCTC13489_01010</name>
</gene>
<dbReference type="Gene3D" id="3.50.50.60">
    <property type="entry name" value="FAD/NAD(P)-binding domain"/>
    <property type="match status" value="1"/>
</dbReference>
<proteinExistence type="predicted"/>
<evidence type="ECO:0000313" key="1">
    <source>
        <dbReference type="EMBL" id="KEY19292.1"/>
    </source>
</evidence>
<dbReference type="OrthoDB" id="24355at2"/>
<evidence type="ECO:0000313" key="3">
    <source>
        <dbReference type="Proteomes" id="UP000028349"/>
    </source>
</evidence>
<evidence type="ECO:0000313" key="2">
    <source>
        <dbReference type="EMBL" id="VEH98527.1"/>
    </source>
</evidence>
<dbReference type="Pfam" id="PF05834">
    <property type="entry name" value="Lycopene_cycl"/>
    <property type="match status" value="1"/>
</dbReference>
<dbReference type="SUPFAM" id="SSF51905">
    <property type="entry name" value="FAD/NAD(P)-binding domain"/>
    <property type="match status" value="1"/>
</dbReference>